<dbReference type="EMBL" id="GGFJ01013370">
    <property type="protein sequence ID" value="MBW62511.1"/>
    <property type="molecule type" value="Transcribed_RNA"/>
</dbReference>
<organism evidence="3">
    <name type="scientific">Anopheles marajoara</name>
    <dbReference type="NCBI Taxonomy" id="58244"/>
    <lineage>
        <taxon>Eukaryota</taxon>
        <taxon>Metazoa</taxon>
        <taxon>Ecdysozoa</taxon>
        <taxon>Arthropoda</taxon>
        <taxon>Hexapoda</taxon>
        <taxon>Insecta</taxon>
        <taxon>Pterygota</taxon>
        <taxon>Neoptera</taxon>
        <taxon>Endopterygota</taxon>
        <taxon>Diptera</taxon>
        <taxon>Nematocera</taxon>
        <taxon>Culicoidea</taxon>
        <taxon>Culicidae</taxon>
        <taxon>Anophelinae</taxon>
        <taxon>Anopheles</taxon>
    </lineage>
</organism>
<name>A0A2M4CBK2_9DIPT</name>
<dbReference type="AlphaFoldDB" id="A0A2M4CBK2"/>
<accession>A0A2M4CBK2</accession>
<protein>
    <submittedName>
        <fullName evidence="3">Putative secreted protein</fullName>
    </submittedName>
</protein>
<evidence type="ECO:0000256" key="2">
    <source>
        <dbReference type="SAM" id="SignalP"/>
    </source>
</evidence>
<feature type="signal peptide" evidence="2">
    <location>
        <begin position="1"/>
        <end position="22"/>
    </location>
</feature>
<feature type="region of interest" description="Disordered" evidence="1">
    <location>
        <begin position="41"/>
        <end position="61"/>
    </location>
</feature>
<proteinExistence type="predicted"/>
<keyword evidence="2" id="KW-0732">Signal</keyword>
<evidence type="ECO:0000313" key="3">
    <source>
        <dbReference type="EMBL" id="MBW62511.1"/>
    </source>
</evidence>
<sequence length="83" mass="9409">MRGRAMFAFVRSFAFEFSLSWSARFTNTPDRRKHLRVARKSSTLCTNATTRHRSSPSSPRAFGRNISWGAWGTHSGHSDGTFN</sequence>
<reference evidence="3" key="1">
    <citation type="submission" date="2018-01" db="EMBL/GenBank/DDBJ databases">
        <title>An insight into the sialome of Amazonian anophelines.</title>
        <authorList>
            <person name="Ribeiro J.M."/>
            <person name="Scarpassa V."/>
            <person name="Calvo E."/>
        </authorList>
    </citation>
    <scope>NUCLEOTIDE SEQUENCE</scope>
    <source>
        <tissue evidence="3">Salivary glands</tissue>
    </source>
</reference>
<evidence type="ECO:0000256" key="1">
    <source>
        <dbReference type="SAM" id="MobiDB-lite"/>
    </source>
</evidence>
<feature type="chain" id="PRO_5015005665" evidence="2">
    <location>
        <begin position="23"/>
        <end position="83"/>
    </location>
</feature>